<dbReference type="NCBIfam" id="TIGR00034">
    <property type="entry name" value="aroFGH"/>
    <property type="match status" value="1"/>
</dbReference>
<proteinExistence type="inferred from homology"/>
<comment type="pathway">
    <text evidence="2 8">Metabolic intermediate biosynthesis; chorismate biosynthesis; chorismate from D-erythrose 4-phosphate and phosphoenolpyruvate: step 1/7.</text>
</comment>
<evidence type="ECO:0000256" key="8">
    <source>
        <dbReference type="PIRNR" id="PIRNR001361"/>
    </source>
</evidence>
<comment type="catalytic activity">
    <reaction evidence="7 8">
        <text>D-erythrose 4-phosphate + phosphoenolpyruvate + H2O = 7-phospho-2-dehydro-3-deoxy-D-arabino-heptonate + phosphate</text>
        <dbReference type="Rhea" id="RHEA:14717"/>
        <dbReference type="ChEBI" id="CHEBI:15377"/>
        <dbReference type="ChEBI" id="CHEBI:16897"/>
        <dbReference type="ChEBI" id="CHEBI:43474"/>
        <dbReference type="ChEBI" id="CHEBI:58394"/>
        <dbReference type="ChEBI" id="CHEBI:58702"/>
        <dbReference type="EC" id="2.5.1.54"/>
    </reaction>
</comment>
<dbReference type="RefSeq" id="WP_125129643.1">
    <property type="nucleotide sequence ID" value="NZ_RHJS01000002.1"/>
</dbReference>
<protein>
    <recommendedName>
        <fullName evidence="8">Phospho-2-dehydro-3-deoxyheptonate aldolase</fullName>
        <ecNumber evidence="8">2.5.1.54</ecNumber>
    </recommendedName>
</protein>
<dbReference type="InterPro" id="IPR013785">
    <property type="entry name" value="Aldolase_TIM"/>
</dbReference>
<feature type="domain" description="DAHP synthetase I/KDSA" evidence="9">
    <location>
        <begin position="29"/>
        <end position="332"/>
    </location>
</feature>
<evidence type="ECO:0000313" key="10">
    <source>
        <dbReference type="EMBL" id="RRK34533.1"/>
    </source>
</evidence>
<organism evidence="10 11">
    <name type="scientific">Schaedlerella arabinosiphila</name>
    <dbReference type="NCBI Taxonomy" id="2044587"/>
    <lineage>
        <taxon>Bacteria</taxon>
        <taxon>Bacillati</taxon>
        <taxon>Bacillota</taxon>
        <taxon>Clostridia</taxon>
        <taxon>Lachnospirales</taxon>
        <taxon>Lachnospiraceae</taxon>
        <taxon>Schaedlerella</taxon>
    </lineage>
</organism>
<dbReference type="SUPFAM" id="SSF51569">
    <property type="entry name" value="Aldolase"/>
    <property type="match status" value="1"/>
</dbReference>
<dbReference type="GO" id="GO:0003849">
    <property type="term" value="F:3-deoxy-7-phosphoheptulonate synthase activity"/>
    <property type="evidence" value="ECO:0007669"/>
    <property type="project" value="UniProtKB-EC"/>
</dbReference>
<evidence type="ECO:0000256" key="6">
    <source>
        <dbReference type="ARBA" id="ARBA00023141"/>
    </source>
</evidence>
<dbReference type="GO" id="GO:0009423">
    <property type="term" value="P:chorismate biosynthetic process"/>
    <property type="evidence" value="ECO:0007669"/>
    <property type="project" value="UniProtKB-UniPathway"/>
</dbReference>
<keyword evidence="4 8" id="KW-0028">Amino-acid biosynthesis</keyword>
<evidence type="ECO:0000256" key="3">
    <source>
        <dbReference type="ARBA" id="ARBA00007985"/>
    </source>
</evidence>
<reference evidence="10" key="1">
    <citation type="submission" date="2018-10" db="EMBL/GenBank/DDBJ databases">
        <title>Schaedlerella arabinophila gen. nov. sp. nov., isolated from the mouse intestinal tract and comparative analysis with the genome of the closely related altered Schaedler flora strain ASF502.</title>
        <authorList>
            <person name="Miyake S."/>
            <person name="Soh M."/>
            <person name="Seedorf H."/>
        </authorList>
    </citation>
    <scope>NUCLEOTIDE SEQUENCE [LARGE SCALE GENOMIC DNA]</scope>
    <source>
        <strain evidence="10">DSM 106076</strain>
    </source>
</reference>
<sequence>MRLIQRIPQVEELCGKYSISKEEQKKRENLLFEIRKILAGKSEKKIIIIGPCSADREDAVVEYVYLLAELQNRVKDRFLLIPRVYTGKPRTRGDGYKGMLHRPKPSSRHDDLVSGIIAVRELHQHIIKETGMYAADELLYPGLCSYVSDLLIYMAVGARSVEDQEHRLAASSLDIPVGMKNPSSGDISVMLNAVSAAQQGHRILVNGWEAQTDGNKYAHAILRGYVNTAGESVPNYYYENLIKLHDHYCRQNLRNPSVIIDCNHSNSNKHYMEQCRIAEDVFDSCRRNKSINQLVKGLMIESYLEDGAQLIGEDVYGKSITDPCLGWKRTESLIVGLQDKIAGYM</sequence>
<evidence type="ECO:0000256" key="5">
    <source>
        <dbReference type="ARBA" id="ARBA00022679"/>
    </source>
</evidence>
<evidence type="ECO:0000313" key="11">
    <source>
        <dbReference type="Proteomes" id="UP000274920"/>
    </source>
</evidence>
<keyword evidence="11" id="KW-1185">Reference proteome</keyword>
<evidence type="ECO:0000256" key="4">
    <source>
        <dbReference type="ARBA" id="ARBA00022605"/>
    </source>
</evidence>
<dbReference type="Pfam" id="PF00793">
    <property type="entry name" value="DAHP_synth_1"/>
    <property type="match status" value="1"/>
</dbReference>
<dbReference type="InterPro" id="IPR006219">
    <property type="entry name" value="DAHP_synth_1"/>
</dbReference>
<dbReference type="Proteomes" id="UP000274920">
    <property type="component" value="Unassembled WGS sequence"/>
</dbReference>
<comment type="similarity">
    <text evidence="3 8">Belongs to the class-I DAHP synthase family.</text>
</comment>
<dbReference type="GO" id="GO:0008652">
    <property type="term" value="P:amino acid biosynthetic process"/>
    <property type="evidence" value="ECO:0007669"/>
    <property type="project" value="UniProtKB-KW"/>
</dbReference>
<comment type="function">
    <text evidence="1 8">Stereospecific condensation of phosphoenolpyruvate (PEP) and D-erythrose-4-phosphate (E4P) giving rise to 3-deoxy-D-arabino-heptulosonate-7-phosphate (DAHP).</text>
</comment>
<name>A0A3R8JRN1_9FIRM</name>
<dbReference type="AlphaFoldDB" id="A0A3R8JRN1"/>
<evidence type="ECO:0000256" key="7">
    <source>
        <dbReference type="ARBA" id="ARBA00047508"/>
    </source>
</evidence>
<dbReference type="EMBL" id="RHJS01000002">
    <property type="protein sequence ID" value="RRK34533.1"/>
    <property type="molecule type" value="Genomic_DNA"/>
</dbReference>
<evidence type="ECO:0000256" key="2">
    <source>
        <dbReference type="ARBA" id="ARBA00004688"/>
    </source>
</evidence>
<dbReference type="PANTHER" id="PTHR21225">
    <property type="entry name" value="PHOSPHO-2-DEHYDRO-3-DEOXYHEPTONATE ALDOLASE DAHP SYNTHETASE"/>
    <property type="match status" value="1"/>
</dbReference>
<accession>A0A3R8JRN1</accession>
<gene>
    <name evidence="10" type="ORF">EBB54_26735</name>
</gene>
<dbReference type="PANTHER" id="PTHR21225:SF12">
    <property type="entry name" value="PHOSPHO-2-DEHYDRO-3-DEOXYHEPTONATE ALDOLASE, TYROSINE-INHIBITED"/>
    <property type="match status" value="1"/>
</dbReference>
<evidence type="ECO:0000256" key="1">
    <source>
        <dbReference type="ARBA" id="ARBA00003726"/>
    </source>
</evidence>
<dbReference type="EC" id="2.5.1.54" evidence="8"/>
<dbReference type="UniPathway" id="UPA00053">
    <property type="reaction ID" value="UER00084"/>
</dbReference>
<evidence type="ECO:0000259" key="9">
    <source>
        <dbReference type="Pfam" id="PF00793"/>
    </source>
</evidence>
<dbReference type="PIRSF" id="PIRSF001361">
    <property type="entry name" value="DAHP_synthase"/>
    <property type="match status" value="1"/>
</dbReference>
<dbReference type="Gene3D" id="3.20.20.70">
    <property type="entry name" value="Aldolase class I"/>
    <property type="match status" value="1"/>
</dbReference>
<comment type="caution">
    <text evidence="10">The sequence shown here is derived from an EMBL/GenBank/DDBJ whole genome shotgun (WGS) entry which is preliminary data.</text>
</comment>
<keyword evidence="6 8" id="KW-0057">Aromatic amino acid biosynthesis</keyword>
<dbReference type="GO" id="GO:0005737">
    <property type="term" value="C:cytoplasm"/>
    <property type="evidence" value="ECO:0007669"/>
    <property type="project" value="TreeGrafter"/>
</dbReference>
<dbReference type="InterPro" id="IPR006218">
    <property type="entry name" value="DAHP1/KDSA"/>
</dbReference>
<keyword evidence="5 8" id="KW-0808">Transferase</keyword>
<dbReference type="GO" id="GO:0009073">
    <property type="term" value="P:aromatic amino acid family biosynthetic process"/>
    <property type="evidence" value="ECO:0007669"/>
    <property type="project" value="UniProtKB-KW"/>
</dbReference>